<comment type="caution">
    <text evidence="2">The sequence shown here is derived from an EMBL/GenBank/DDBJ whole genome shotgun (WGS) entry which is preliminary data.</text>
</comment>
<dbReference type="AlphaFoldDB" id="X1JQP2"/>
<sequence>MAEAYYAQIAPHLYCGPIEAAANIQLDTCSPNFLIQESIETWGGFHAEILKEP</sequence>
<accession>X1JQP2</accession>
<feature type="domain" description="Enolase C-terminal" evidence="1">
    <location>
        <begin position="1"/>
        <end position="52"/>
    </location>
</feature>
<reference evidence="2" key="1">
    <citation type="journal article" date="2014" name="Front. Microbiol.">
        <title>High frequency of phylogenetically diverse reductive dehalogenase-homologous genes in deep subseafloor sedimentary metagenomes.</title>
        <authorList>
            <person name="Kawai M."/>
            <person name="Futagami T."/>
            <person name="Toyoda A."/>
            <person name="Takaki Y."/>
            <person name="Nishi S."/>
            <person name="Hori S."/>
            <person name="Arai W."/>
            <person name="Tsubouchi T."/>
            <person name="Morono Y."/>
            <person name="Uchiyama I."/>
            <person name="Ito T."/>
            <person name="Fujiyama A."/>
            <person name="Inagaki F."/>
            <person name="Takami H."/>
        </authorList>
    </citation>
    <scope>NUCLEOTIDE SEQUENCE</scope>
    <source>
        <strain evidence="2">Expedition CK06-06</strain>
    </source>
</reference>
<proteinExistence type="predicted"/>
<evidence type="ECO:0000259" key="1">
    <source>
        <dbReference type="Pfam" id="PF13378"/>
    </source>
</evidence>
<name>X1JQP2_9ZZZZ</name>
<organism evidence="2">
    <name type="scientific">marine sediment metagenome</name>
    <dbReference type="NCBI Taxonomy" id="412755"/>
    <lineage>
        <taxon>unclassified sequences</taxon>
        <taxon>metagenomes</taxon>
        <taxon>ecological metagenomes</taxon>
    </lineage>
</organism>
<dbReference type="EMBL" id="BARU01028567">
    <property type="protein sequence ID" value="GAH72118.1"/>
    <property type="molecule type" value="Genomic_DNA"/>
</dbReference>
<dbReference type="SUPFAM" id="SSF51604">
    <property type="entry name" value="Enolase C-terminal domain-like"/>
    <property type="match status" value="1"/>
</dbReference>
<dbReference type="InterPro" id="IPR029065">
    <property type="entry name" value="Enolase_C-like"/>
</dbReference>
<feature type="non-terminal residue" evidence="2">
    <location>
        <position position="53"/>
    </location>
</feature>
<gene>
    <name evidence="2" type="ORF">S03H2_45578</name>
</gene>
<evidence type="ECO:0000313" key="2">
    <source>
        <dbReference type="EMBL" id="GAH72118.1"/>
    </source>
</evidence>
<dbReference type="Gene3D" id="3.20.20.120">
    <property type="entry name" value="Enolase-like C-terminal domain"/>
    <property type="match status" value="1"/>
</dbReference>
<dbReference type="InterPro" id="IPR036849">
    <property type="entry name" value="Enolase-like_C_sf"/>
</dbReference>
<protein>
    <recommendedName>
        <fullName evidence="1">Enolase C-terminal domain-containing protein</fullName>
    </recommendedName>
</protein>
<dbReference type="Pfam" id="PF13378">
    <property type="entry name" value="MR_MLE_C"/>
    <property type="match status" value="1"/>
</dbReference>